<sequence>MVLYMLFMKAETENIGEIQLRTEDVSLRIDVRNSLSDWEKREKVVFNPSETEEPDDESSREPPRHLSIRWEGSKKASVLRCLEAKETATALKKKKYKDGGPRAFTGEDDTDNWVPLLALECRGLEPYAFHPMKDEFIITSEQGYVFDEEIEFEDGEWADYDAENDCPVSISSLEFKFEAV</sequence>
<keyword evidence="7" id="KW-1185">Reference proteome</keyword>
<dbReference type="InterPro" id="IPR008584">
    <property type="entry name" value="CXXC_Zn-binding_euk"/>
</dbReference>
<dbReference type="EMBL" id="CAACVS010000621">
    <property type="protein sequence ID" value="VEU44163.1"/>
    <property type="molecule type" value="Genomic_DNA"/>
</dbReference>
<dbReference type="EMBL" id="CAACVS010000619">
    <property type="protein sequence ID" value="VEU44143.1"/>
    <property type="molecule type" value="Genomic_DNA"/>
</dbReference>
<comment type="similarity">
    <text evidence="1">Belongs to the UPF0587 family.</text>
</comment>
<dbReference type="OrthoDB" id="10248838at2759"/>
<dbReference type="GO" id="GO:0008270">
    <property type="term" value="F:zinc ion binding"/>
    <property type="evidence" value="ECO:0007669"/>
    <property type="project" value="TreeGrafter"/>
</dbReference>
<gene>
    <name evidence="5" type="ORF">PSNMU_V1.4_AUG-EV-PASAV3_0112170</name>
    <name evidence="6" type="ORF">PSNMU_V1.4_AUG-EV-PASAV3_0112200</name>
</gene>
<dbReference type="Pfam" id="PF05907">
    <property type="entry name" value="CXXC_Zn-b_euk"/>
    <property type="match status" value="1"/>
</dbReference>
<reference evidence="5 7" key="1">
    <citation type="submission" date="2019-01" db="EMBL/GenBank/DDBJ databases">
        <authorList>
            <person name="Ferrante I. M."/>
        </authorList>
    </citation>
    <scope>NUCLEOTIDE SEQUENCE [LARGE SCALE GENOMIC DNA]</scope>
    <source>
        <strain evidence="5 7">B856</strain>
    </source>
</reference>
<keyword evidence="2" id="KW-0479">Metal-binding</keyword>
<dbReference type="PANTHER" id="PTHR12857">
    <property type="entry name" value="CXXC MOTIF CONTAINING ZINC BINDING PROTEIN"/>
    <property type="match status" value="1"/>
</dbReference>
<accession>A0A448ZQ96</accession>
<evidence type="ECO:0000256" key="2">
    <source>
        <dbReference type="ARBA" id="ARBA00022723"/>
    </source>
</evidence>
<protein>
    <submittedName>
        <fullName evidence="5">Uncharacterized protein</fullName>
    </submittedName>
</protein>
<dbReference type="Proteomes" id="UP000291116">
    <property type="component" value="Unassembled WGS sequence"/>
</dbReference>
<evidence type="ECO:0000313" key="7">
    <source>
        <dbReference type="Proteomes" id="UP000291116"/>
    </source>
</evidence>
<evidence type="ECO:0000313" key="6">
    <source>
        <dbReference type="EMBL" id="VEU44163.1"/>
    </source>
</evidence>
<evidence type="ECO:0000256" key="4">
    <source>
        <dbReference type="SAM" id="MobiDB-lite"/>
    </source>
</evidence>
<organism evidence="5 7">
    <name type="scientific">Pseudo-nitzschia multistriata</name>
    <dbReference type="NCBI Taxonomy" id="183589"/>
    <lineage>
        <taxon>Eukaryota</taxon>
        <taxon>Sar</taxon>
        <taxon>Stramenopiles</taxon>
        <taxon>Ochrophyta</taxon>
        <taxon>Bacillariophyta</taxon>
        <taxon>Bacillariophyceae</taxon>
        <taxon>Bacillariophycidae</taxon>
        <taxon>Bacillariales</taxon>
        <taxon>Bacillariaceae</taxon>
        <taxon>Pseudo-nitzschia</taxon>
    </lineage>
</organism>
<evidence type="ECO:0000256" key="1">
    <source>
        <dbReference type="ARBA" id="ARBA00007818"/>
    </source>
</evidence>
<name>A0A448ZQ96_9STRA</name>
<proteinExistence type="inferred from homology"/>
<evidence type="ECO:0000313" key="5">
    <source>
        <dbReference type="EMBL" id="VEU44143.1"/>
    </source>
</evidence>
<dbReference type="AlphaFoldDB" id="A0A448ZQ96"/>
<dbReference type="PANTHER" id="PTHR12857:SF0">
    <property type="entry name" value="CXXC MOTIF CONTAINING ZINC BINDING PROTEIN"/>
    <property type="match status" value="1"/>
</dbReference>
<evidence type="ECO:0000256" key="3">
    <source>
        <dbReference type="ARBA" id="ARBA00022833"/>
    </source>
</evidence>
<dbReference type="SUPFAM" id="SSF141678">
    <property type="entry name" value="MAL13P1.257-like"/>
    <property type="match status" value="1"/>
</dbReference>
<keyword evidence="3" id="KW-0862">Zinc</keyword>
<feature type="region of interest" description="Disordered" evidence="4">
    <location>
        <begin position="45"/>
        <end position="67"/>
    </location>
</feature>